<dbReference type="EMBL" id="GU474933">
    <property type="protein sequence ID" value="ADI19825.1"/>
    <property type="molecule type" value="Genomic_DNA"/>
</dbReference>
<evidence type="ECO:0000313" key="1">
    <source>
        <dbReference type="EMBL" id="ADI19825.1"/>
    </source>
</evidence>
<reference evidence="1" key="1">
    <citation type="journal article" date="2011" name="Environ. Microbiol.">
        <title>Time-series analyses of Monterey Bay coastal microbial picoplankton using a 'genome proxy' microarray.</title>
        <authorList>
            <person name="Rich V.I."/>
            <person name="Pham V.D."/>
            <person name="Eppley J."/>
            <person name="Shi Y."/>
            <person name="DeLong E.F."/>
        </authorList>
    </citation>
    <scope>NUCLEOTIDE SEQUENCE</scope>
</reference>
<name>E0XZI4_9PROT</name>
<sequence length="68" mass="7821">MHRTTLIRTSPPTNPFHNILQFQTARPKNTSFRSPQTINADKIVGEFGGYMLDIIQCQTLKTEKLNFL</sequence>
<dbReference type="AlphaFoldDB" id="E0XZI4"/>
<accession>E0XZI4</accession>
<protein>
    <submittedName>
        <fullName evidence="1">Uncharacterized protein</fullName>
    </submittedName>
</protein>
<organism evidence="1">
    <name type="scientific">uncultured alpha proteobacterium EB000_37G09</name>
    <dbReference type="NCBI Taxonomy" id="710792"/>
    <lineage>
        <taxon>Bacteria</taxon>
        <taxon>Pseudomonadati</taxon>
        <taxon>Pseudomonadota</taxon>
        <taxon>Alphaproteobacteria</taxon>
        <taxon>environmental samples</taxon>
    </lineage>
</organism>
<proteinExistence type="predicted"/>